<reference evidence="4" key="1">
    <citation type="journal article" date="2019" name="Int. J. Syst. Evol. Microbiol.">
        <title>The Global Catalogue of Microorganisms (GCM) 10K type strain sequencing project: providing services to taxonomists for standard genome sequencing and annotation.</title>
        <authorList>
            <consortium name="The Broad Institute Genomics Platform"/>
            <consortium name="The Broad Institute Genome Sequencing Center for Infectious Disease"/>
            <person name="Wu L."/>
            <person name="Ma J."/>
        </authorList>
    </citation>
    <scope>NUCLEOTIDE SEQUENCE [LARGE SCALE GENOMIC DNA]</scope>
    <source>
        <strain evidence="4">CCUG 55609</strain>
    </source>
</reference>
<gene>
    <name evidence="3" type="ORF">ACFQ33_16610</name>
</gene>
<dbReference type="InterPro" id="IPR009683">
    <property type="entry name" value="Extensin-like_C"/>
</dbReference>
<feature type="domain" description="Extensin-like C-terminal" evidence="2">
    <location>
        <begin position="68"/>
        <end position="245"/>
    </location>
</feature>
<proteinExistence type="predicted"/>
<evidence type="ECO:0000259" key="2">
    <source>
        <dbReference type="Pfam" id="PF06904"/>
    </source>
</evidence>
<organism evidence="3 4">
    <name type="scientific">Mycoplana ramosa</name>
    <name type="common">Mycoplana bullata</name>
    <dbReference type="NCBI Taxonomy" id="40837"/>
    <lineage>
        <taxon>Bacteria</taxon>
        <taxon>Pseudomonadati</taxon>
        <taxon>Pseudomonadota</taxon>
        <taxon>Alphaproteobacteria</taxon>
        <taxon>Hyphomicrobiales</taxon>
        <taxon>Rhizobiaceae</taxon>
        <taxon>Mycoplana</taxon>
    </lineage>
</organism>
<sequence>MLAGATLPEIGPLPATRPAKENTQPDKDALPGGVPEKDNVPDKDSVSDTDRPLQPPPLVEEDAAAFRACTQALRESGAIIKEEARIDTTDGCGIARPIVVSRLASDIEIGPPAILRCETALQLQRWTREAILPAINAVMPAKRLAGLEQASAYVCRKRNGSANGKISEHAFGNAIDIAAFRFSDGSRLGIAARDEDATAEGALQRAAVASACLYFRTVLDPGSDAAHESHLHLDVMTRSNGYRYCW</sequence>
<dbReference type="EMBL" id="JBHTNF010000012">
    <property type="protein sequence ID" value="MFD1329512.1"/>
    <property type="molecule type" value="Genomic_DNA"/>
</dbReference>
<evidence type="ECO:0000256" key="1">
    <source>
        <dbReference type="SAM" id="MobiDB-lite"/>
    </source>
</evidence>
<evidence type="ECO:0000313" key="4">
    <source>
        <dbReference type="Proteomes" id="UP001597173"/>
    </source>
</evidence>
<feature type="region of interest" description="Disordered" evidence="1">
    <location>
        <begin position="1"/>
        <end position="57"/>
    </location>
</feature>
<keyword evidence="4" id="KW-1185">Reference proteome</keyword>
<protein>
    <submittedName>
        <fullName evidence="3">Extensin family protein</fullName>
    </submittedName>
</protein>
<feature type="compositionally biased region" description="Basic and acidic residues" evidence="1">
    <location>
        <begin position="18"/>
        <end position="51"/>
    </location>
</feature>
<evidence type="ECO:0000313" key="3">
    <source>
        <dbReference type="EMBL" id="MFD1329512.1"/>
    </source>
</evidence>
<dbReference type="RefSeq" id="WP_374840595.1">
    <property type="nucleotide sequence ID" value="NZ_JBHEEW010000016.1"/>
</dbReference>
<accession>A0ABW3Z022</accession>
<comment type="caution">
    <text evidence="3">The sequence shown here is derived from an EMBL/GenBank/DDBJ whole genome shotgun (WGS) entry which is preliminary data.</text>
</comment>
<dbReference type="Pfam" id="PF06904">
    <property type="entry name" value="Extensin-like_C"/>
    <property type="match status" value="1"/>
</dbReference>
<name>A0ABW3Z022_MYCRA</name>
<dbReference type="Proteomes" id="UP001597173">
    <property type="component" value="Unassembled WGS sequence"/>
</dbReference>